<dbReference type="PANTHER" id="PTHR11475:SF143">
    <property type="entry name" value="PUTATIVE-RELATED"/>
    <property type="match status" value="1"/>
</dbReference>
<gene>
    <name evidence="7" type="ORF">LARSCL_LOCUS11718</name>
</gene>
<dbReference type="Pfam" id="PF03098">
    <property type="entry name" value="An_peroxidase"/>
    <property type="match status" value="1"/>
</dbReference>
<dbReference type="SUPFAM" id="SSF48113">
    <property type="entry name" value="Heme-dependent peroxidases"/>
    <property type="match status" value="1"/>
</dbReference>
<dbReference type="InterPro" id="IPR019791">
    <property type="entry name" value="Haem_peroxidase_animal"/>
</dbReference>
<keyword evidence="3" id="KW-0575">Peroxidase</keyword>
<proteinExistence type="predicted"/>
<dbReference type="PROSITE" id="PS50292">
    <property type="entry name" value="PEROXIDASE_3"/>
    <property type="match status" value="1"/>
</dbReference>
<keyword evidence="5" id="KW-0349">Heme</keyword>
<evidence type="ECO:0000256" key="2">
    <source>
        <dbReference type="ARBA" id="ARBA00022525"/>
    </source>
</evidence>
<keyword evidence="3" id="KW-0560">Oxidoreductase</keyword>
<dbReference type="CDD" id="cd09823">
    <property type="entry name" value="peroxinectin_like"/>
    <property type="match status" value="1"/>
</dbReference>
<dbReference type="GO" id="GO:0020037">
    <property type="term" value="F:heme binding"/>
    <property type="evidence" value="ECO:0007669"/>
    <property type="project" value="InterPro"/>
</dbReference>
<keyword evidence="4 6" id="KW-0732">Signal</keyword>
<evidence type="ECO:0000256" key="6">
    <source>
        <dbReference type="SAM" id="SignalP"/>
    </source>
</evidence>
<dbReference type="GO" id="GO:0046872">
    <property type="term" value="F:metal ion binding"/>
    <property type="evidence" value="ECO:0007669"/>
    <property type="project" value="UniProtKB-KW"/>
</dbReference>
<organism evidence="7 8">
    <name type="scientific">Larinioides sclopetarius</name>
    <dbReference type="NCBI Taxonomy" id="280406"/>
    <lineage>
        <taxon>Eukaryota</taxon>
        <taxon>Metazoa</taxon>
        <taxon>Ecdysozoa</taxon>
        <taxon>Arthropoda</taxon>
        <taxon>Chelicerata</taxon>
        <taxon>Arachnida</taxon>
        <taxon>Araneae</taxon>
        <taxon>Araneomorphae</taxon>
        <taxon>Entelegynae</taxon>
        <taxon>Araneoidea</taxon>
        <taxon>Araneidae</taxon>
        <taxon>Larinioides</taxon>
    </lineage>
</organism>
<dbReference type="Proteomes" id="UP001497382">
    <property type="component" value="Unassembled WGS sequence"/>
</dbReference>
<keyword evidence="2" id="KW-0964">Secreted</keyword>
<comment type="subcellular location">
    <subcellularLocation>
        <location evidence="1">Secreted</location>
    </subcellularLocation>
</comment>
<evidence type="ECO:0000313" key="8">
    <source>
        <dbReference type="Proteomes" id="UP001497382"/>
    </source>
</evidence>
<evidence type="ECO:0000256" key="3">
    <source>
        <dbReference type="ARBA" id="ARBA00022559"/>
    </source>
</evidence>
<comment type="caution">
    <text evidence="7">The sequence shown here is derived from an EMBL/GenBank/DDBJ whole genome shotgun (WGS) entry which is preliminary data.</text>
</comment>
<evidence type="ECO:0000313" key="7">
    <source>
        <dbReference type="EMBL" id="CAL1281701.1"/>
    </source>
</evidence>
<dbReference type="GO" id="GO:0004601">
    <property type="term" value="F:peroxidase activity"/>
    <property type="evidence" value="ECO:0007669"/>
    <property type="project" value="UniProtKB-KW"/>
</dbReference>
<protein>
    <recommendedName>
        <fullName evidence="9">Peroxidase</fullName>
    </recommendedName>
</protein>
<dbReference type="PRINTS" id="PR00457">
    <property type="entry name" value="ANPEROXIDASE"/>
</dbReference>
<accession>A0AAV2ACI4</accession>
<dbReference type="EMBL" id="CAXIEN010000148">
    <property type="protein sequence ID" value="CAL1281701.1"/>
    <property type="molecule type" value="Genomic_DNA"/>
</dbReference>
<reference evidence="7 8" key="1">
    <citation type="submission" date="2024-04" db="EMBL/GenBank/DDBJ databases">
        <authorList>
            <person name="Rising A."/>
            <person name="Reimegard J."/>
            <person name="Sonavane S."/>
            <person name="Akerstrom W."/>
            <person name="Nylinder S."/>
            <person name="Hedman E."/>
            <person name="Kallberg Y."/>
        </authorList>
    </citation>
    <scope>NUCLEOTIDE SEQUENCE [LARGE SCALE GENOMIC DNA]</scope>
</reference>
<evidence type="ECO:0000256" key="4">
    <source>
        <dbReference type="ARBA" id="ARBA00022729"/>
    </source>
</evidence>
<keyword evidence="5" id="KW-0479">Metal-binding</keyword>
<feature type="chain" id="PRO_5043651472" description="Peroxidase" evidence="6">
    <location>
        <begin position="25"/>
        <end position="680"/>
    </location>
</feature>
<dbReference type="Gene3D" id="1.10.640.10">
    <property type="entry name" value="Haem peroxidase domain superfamily, animal type"/>
    <property type="match status" value="1"/>
</dbReference>
<evidence type="ECO:0000256" key="5">
    <source>
        <dbReference type="PIRSR" id="PIRSR619791-2"/>
    </source>
</evidence>
<sequence>MLHSNMNRCLLSVLLLGSIALSQSQVTTWNIRSNHVPPPAAPPSAYYLSGGASSVPVLPPYVGSQRDEDIQTVYGPQLKRECRMKYEILDPRNIDGTRQEITKCSDQYIHCYYSEYSKYRTIDGSCNNLKNPSWGKSDNCLRRVLPFDYADKKSFPRESCTGNPLPNPRMISNVFHKEIRPKPDHLTTHFMEWGQMLAHDLSLNDVFRDYSYGTQEAIQCCNPGPHYSDKCMSIPVPPNDPFYPKFGQTCISFARTVPCRHCSAGQRVHWNQNTAYHDLSLVYGSTEEDAQKLRSGVKGMLDVEYNRKSGPMPPTVPVEELCISPDREKSCYKTGDQRANQNPFLLTVHTYLLRHHNFICQELSEVNPHWDDEKLYQEARRLNIAIAQYITYGHYLPNVLGEIMQKEGIQILPGSQYTKYDAELDASIADEYTTFAARYGHTLIPGRISEIDPKTEEKDDIWLRDYYYTPFGFRYGQFDKIAKGMTVNRKMKHDVFLSDDVRNYLYRRLYLNQSAGLDLAAVSIVRGRDHGIPAYTYYLSYLFNMTVYTFNDLRKLLPPKSVDLLEELYESPHDVDTYSAGLAEYYVPGGFVGPTFGAILGQQYKRVKFGDRYWFEHGNQAGSFTPEQLLEIKRTTLARILCETTRIRKVQIEPFRPPSSDNPVVPCEEIHRFDFYLWKE</sequence>
<keyword evidence="5" id="KW-0408">Iron</keyword>
<dbReference type="GO" id="GO:0006979">
    <property type="term" value="P:response to oxidative stress"/>
    <property type="evidence" value="ECO:0007669"/>
    <property type="project" value="InterPro"/>
</dbReference>
<dbReference type="InterPro" id="IPR010255">
    <property type="entry name" value="Haem_peroxidase_sf"/>
</dbReference>
<dbReference type="PANTHER" id="PTHR11475">
    <property type="entry name" value="OXIDASE/PEROXIDASE"/>
    <property type="match status" value="1"/>
</dbReference>
<keyword evidence="8" id="KW-1185">Reference proteome</keyword>
<feature type="signal peptide" evidence="6">
    <location>
        <begin position="1"/>
        <end position="24"/>
    </location>
</feature>
<dbReference type="AlphaFoldDB" id="A0AAV2ACI4"/>
<evidence type="ECO:0008006" key="9">
    <source>
        <dbReference type="Google" id="ProtNLM"/>
    </source>
</evidence>
<evidence type="ECO:0000256" key="1">
    <source>
        <dbReference type="ARBA" id="ARBA00004613"/>
    </source>
</evidence>
<name>A0AAV2ACI4_9ARAC</name>
<feature type="binding site" description="axial binding residue" evidence="5">
    <location>
        <position position="441"/>
    </location>
    <ligand>
        <name>heme b</name>
        <dbReference type="ChEBI" id="CHEBI:60344"/>
    </ligand>
    <ligandPart>
        <name>Fe</name>
        <dbReference type="ChEBI" id="CHEBI:18248"/>
    </ligandPart>
</feature>
<dbReference type="FunFam" id="1.10.640.10:FF:000003">
    <property type="entry name" value="chorion peroxidase"/>
    <property type="match status" value="1"/>
</dbReference>
<dbReference type="GO" id="GO:0005576">
    <property type="term" value="C:extracellular region"/>
    <property type="evidence" value="ECO:0007669"/>
    <property type="project" value="UniProtKB-SubCell"/>
</dbReference>
<dbReference type="InterPro" id="IPR037120">
    <property type="entry name" value="Haem_peroxidase_sf_animal"/>
</dbReference>